<dbReference type="SUPFAM" id="SSF89550">
    <property type="entry name" value="PHP domain-like"/>
    <property type="match status" value="1"/>
</dbReference>
<proteinExistence type="predicted"/>
<evidence type="ECO:0000259" key="1">
    <source>
        <dbReference type="SMART" id="SM00481"/>
    </source>
</evidence>
<dbReference type="EMBL" id="FWDM01000020">
    <property type="protein sequence ID" value="SLM12941.1"/>
    <property type="molecule type" value="Genomic_DNA"/>
</dbReference>
<protein>
    <submittedName>
        <fullName evidence="2">PHP domain protein (Modular protein)</fullName>
    </submittedName>
</protein>
<dbReference type="InterPro" id="IPR003141">
    <property type="entry name" value="Pol/His_phosphatase_N"/>
</dbReference>
<dbReference type="CDD" id="cd07432">
    <property type="entry name" value="PHP_HisPPase"/>
    <property type="match status" value="1"/>
</dbReference>
<gene>
    <name evidence="2" type="ORF">SPIROBIBN47_270018</name>
</gene>
<name>A0A3P3XIL7_9SPIR</name>
<evidence type="ECO:0000313" key="2">
    <source>
        <dbReference type="EMBL" id="SLM12941.1"/>
    </source>
</evidence>
<feature type="domain" description="Polymerase/histidinol phosphatase N-terminal" evidence="1">
    <location>
        <begin position="5"/>
        <end position="73"/>
    </location>
</feature>
<dbReference type="GO" id="GO:0003824">
    <property type="term" value="F:catalytic activity"/>
    <property type="evidence" value="ECO:0007669"/>
    <property type="project" value="InterPro"/>
</dbReference>
<dbReference type="InterPro" id="IPR016195">
    <property type="entry name" value="Pol/histidinol_Pase-like"/>
</dbReference>
<sequence>MILTFDFHNHSCLSPCASLENSPSEMAKRARQKGIEIFALTDHNSALNSATFAIACARQGLIPFFGLEMNPFEEAHLLAIFPDPLAALAFSDQVYRYLPQLEIDPGQFGDQVVVDPKDEILAMPAAWYGNALQESFAFFADAAHNAEALVIPAHVDRAQFSVYSQLGFLPPGAYDAVEAVGADPDPVLSGRHCVISDSDAHVLEHVGRRSSAVEIADEAIVNELRAGLAAMVERWKQWGHSENAQHMKSADGSDDICKAGISTAIPGLAPLVSFLAEWYPRRESLALLEAMRRSFHEKKAWSVYKRPAL</sequence>
<dbReference type="InterPro" id="IPR004013">
    <property type="entry name" value="PHP_dom"/>
</dbReference>
<accession>A0A3P3XIL7</accession>
<reference evidence="2" key="1">
    <citation type="submission" date="2017-02" db="EMBL/GenBank/DDBJ databases">
        <authorList>
            <person name="Regsiter A."/>
            <person name="William W."/>
        </authorList>
    </citation>
    <scope>NUCLEOTIDE SEQUENCE</scope>
    <source>
        <strain evidence="2">Bib</strain>
    </source>
</reference>
<dbReference type="SMART" id="SM00481">
    <property type="entry name" value="POLIIIAc"/>
    <property type="match status" value="1"/>
</dbReference>
<dbReference type="AlphaFoldDB" id="A0A3P3XIL7"/>
<dbReference type="Pfam" id="PF02811">
    <property type="entry name" value="PHP"/>
    <property type="match status" value="1"/>
</dbReference>
<organism evidence="2">
    <name type="scientific">uncultured spirochete</name>
    <dbReference type="NCBI Taxonomy" id="156406"/>
    <lineage>
        <taxon>Bacteria</taxon>
        <taxon>Pseudomonadati</taxon>
        <taxon>Spirochaetota</taxon>
        <taxon>Spirochaetia</taxon>
        <taxon>Spirochaetales</taxon>
        <taxon>environmental samples</taxon>
    </lineage>
</organism>
<dbReference type="Gene3D" id="3.20.20.140">
    <property type="entry name" value="Metal-dependent hydrolases"/>
    <property type="match status" value="1"/>
</dbReference>